<gene>
    <name evidence="7" type="primary">flgH</name>
    <name evidence="10" type="ORF">IGS68_22850</name>
</gene>
<evidence type="ECO:0000256" key="9">
    <source>
        <dbReference type="SAM" id="SignalP"/>
    </source>
</evidence>
<feature type="chain" id="PRO_5045344100" description="Flagellar L-ring protein" evidence="9">
    <location>
        <begin position="22"/>
        <end position="266"/>
    </location>
</feature>
<keyword evidence="4 7" id="KW-0472">Membrane</keyword>
<evidence type="ECO:0000256" key="5">
    <source>
        <dbReference type="ARBA" id="ARBA00023143"/>
    </source>
</evidence>
<reference evidence="10" key="1">
    <citation type="submission" date="2021-02" db="EMBL/GenBank/DDBJ databases">
        <title>Skermanella TT6 skin isolate.</title>
        <authorList>
            <person name="Lee K."/>
            <person name="Ganzorig M."/>
        </authorList>
    </citation>
    <scope>NUCLEOTIDE SEQUENCE</scope>
    <source>
        <strain evidence="10">TT6</strain>
    </source>
</reference>
<keyword evidence="5 7" id="KW-0975">Bacterial flagellum</keyword>
<feature type="signal peptide" evidence="9">
    <location>
        <begin position="1"/>
        <end position="21"/>
    </location>
</feature>
<evidence type="ECO:0000256" key="7">
    <source>
        <dbReference type="HAMAP-Rule" id="MF_00415"/>
    </source>
</evidence>
<keyword evidence="3 7" id="KW-0732">Signal</keyword>
<keyword evidence="10" id="KW-0969">Cilium</keyword>
<dbReference type="EMBL" id="CP067420">
    <property type="protein sequence ID" value="QQP88821.1"/>
    <property type="molecule type" value="Genomic_DNA"/>
</dbReference>
<dbReference type="InterPro" id="IPR000527">
    <property type="entry name" value="Flag_Lring"/>
</dbReference>
<comment type="subcellular location">
    <subcellularLocation>
        <location evidence="7">Cell outer membrane</location>
        <topology evidence="7">Lipid-anchor</topology>
    </subcellularLocation>
    <subcellularLocation>
        <location evidence="7">Bacterial flagellum basal body</location>
    </subcellularLocation>
</comment>
<evidence type="ECO:0000313" key="10">
    <source>
        <dbReference type="EMBL" id="QQP88821.1"/>
    </source>
</evidence>
<name>A0ABX7B3A6_9PROT</name>
<evidence type="ECO:0000256" key="2">
    <source>
        <dbReference type="ARBA" id="ARBA00006929"/>
    </source>
</evidence>
<comment type="function">
    <text evidence="1 7">Assembles around the rod to form the L-ring and probably protects the motor/basal body from shearing forces during rotation.</text>
</comment>
<evidence type="ECO:0000256" key="3">
    <source>
        <dbReference type="ARBA" id="ARBA00022729"/>
    </source>
</evidence>
<dbReference type="Pfam" id="PF02107">
    <property type="entry name" value="FlgH"/>
    <property type="match status" value="1"/>
</dbReference>
<keyword evidence="6 7" id="KW-0998">Cell outer membrane</keyword>
<protein>
    <recommendedName>
        <fullName evidence="7">Flagellar L-ring protein</fullName>
    </recommendedName>
    <alternativeName>
        <fullName evidence="7">Basal body L-ring protein</fullName>
    </alternativeName>
</protein>
<evidence type="ECO:0000256" key="1">
    <source>
        <dbReference type="ARBA" id="ARBA00002591"/>
    </source>
</evidence>
<dbReference type="HAMAP" id="MF_00415">
    <property type="entry name" value="FlgH"/>
    <property type="match status" value="1"/>
</dbReference>
<evidence type="ECO:0000313" key="11">
    <source>
        <dbReference type="Proteomes" id="UP000595197"/>
    </source>
</evidence>
<keyword evidence="11" id="KW-1185">Reference proteome</keyword>
<evidence type="ECO:0000256" key="8">
    <source>
        <dbReference type="SAM" id="MobiDB-lite"/>
    </source>
</evidence>
<comment type="subunit">
    <text evidence="7">The basal body constitutes a major portion of the flagellar organelle and consists of four rings (L,P,S, and M) mounted on a central rod.</text>
</comment>
<organism evidence="10 11">
    <name type="scientific">Skermanella cutis</name>
    <dbReference type="NCBI Taxonomy" id="2775420"/>
    <lineage>
        <taxon>Bacteria</taxon>
        <taxon>Pseudomonadati</taxon>
        <taxon>Pseudomonadota</taxon>
        <taxon>Alphaproteobacteria</taxon>
        <taxon>Rhodospirillales</taxon>
        <taxon>Azospirillaceae</taxon>
        <taxon>Skermanella</taxon>
    </lineage>
</organism>
<dbReference type="PANTHER" id="PTHR34933">
    <property type="entry name" value="FLAGELLAR L-RING PROTEIN"/>
    <property type="match status" value="1"/>
</dbReference>
<feature type="region of interest" description="Disordered" evidence="8">
    <location>
        <begin position="145"/>
        <end position="171"/>
    </location>
</feature>
<dbReference type="RefSeq" id="WP_201074242.1">
    <property type="nucleotide sequence ID" value="NZ_CP067420.1"/>
</dbReference>
<evidence type="ECO:0000256" key="6">
    <source>
        <dbReference type="ARBA" id="ARBA00023237"/>
    </source>
</evidence>
<sequence>MSTFARIALIAAAAASLSACNATSRLSEVGSAPALSQIENPNRAPGFVPVSLPMPAPQTGVREANSLWRSGARAFFKDQRASRVGDILTVTININDQAQMNNQTTRTRANSENAGMPEIFGFDLNKVLPGTSAAKALLEGKLEGNSTQYEPGGRENLLGLSSDTSNKGTGQINRRETITLQVAALITDVLPNGNLVLQGRQEVRVNFEVRELLLAGVIRPEDISSANSISYEKIAEARISYGGRGQITDVQQPRYGQQIFDIIMPF</sequence>
<dbReference type="Proteomes" id="UP000595197">
    <property type="component" value="Chromosome"/>
</dbReference>
<comment type="similarity">
    <text evidence="2 7">Belongs to the FlgH family.</text>
</comment>
<keyword evidence="10" id="KW-0282">Flagellum</keyword>
<keyword evidence="10" id="KW-0966">Cell projection</keyword>
<feature type="compositionally biased region" description="Polar residues" evidence="8">
    <location>
        <begin position="159"/>
        <end position="171"/>
    </location>
</feature>
<accession>A0ABX7B3A6</accession>
<evidence type="ECO:0000256" key="4">
    <source>
        <dbReference type="ARBA" id="ARBA00023136"/>
    </source>
</evidence>
<dbReference type="NCBIfam" id="NF001305">
    <property type="entry name" value="PRK00249.1-5"/>
    <property type="match status" value="1"/>
</dbReference>
<keyword evidence="7" id="KW-0449">Lipoprotein</keyword>
<proteinExistence type="inferred from homology"/>
<dbReference type="PANTHER" id="PTHR34933:SF1">
    <property type="entry name" value="FLAGELLAR L-RING PROTEIN"/>
    <property type="match status" value="1"/>
</dbReference>
<dbReference type="PROSITE" id="PS51257">
    <property type="entry name" value="PROKAR_LIPOPROTEIN"/>
    <property type="match status" value="1"/>
</dbReference>